<organism evidence="1 2">
    <name type="scientific">Candidatus Thiodiazotropha endoloripes</name>
    <dbReference type="NCBI Taxonomy" id="1818881"/>
    <lineage>
        <taxon>Bacteria</taxon>
        <taxon>Pseudomonadati</taxon>
        <taxon>Pseudomonadota</taxon>
        <taxon>Gammaproteobacteria</taxon>
        <taxon>Chromatiales</taxon>
        <taxon>Sedimenticolaceae</taxon>
        <taxon>Candidatus Thiodiazotropha</taxon>
    </lineage>
</organism>
<accession>A0A1E2UKY5</accession>
<dbReference type="Gene3D" id="3.40.30.10">
    <property type="entry name" value="Glutaredoxin"/>
    <property type="match status" value="1"/>
</dbReference>
<keyword evidence="2" id="KW-1185">Reference proteome</keyword>
<dbReference type="InterPro" id="IPR036249">
    <property type="entry name" value="Thioredoxin-like_sf"/>
</dbReference>
<protein>
    <recommendedName>
        <fullName evidence="3">Thioredoxin-like fold domain-containing protein</fullName>
    </recommendedName>
</protein>
<proteinExistence type="predicted"/>
<dbReference type="Proteomes" id="UP000094849">
    <property type="component" value="Unassembled WGS sequence"/>
</dbReference>
<dbReference type="SUPFAM" id="SSF52833">
    <property type="entry name" value="Thioredoxin-like"/>
    <property type="match status" value="1"/>
</dbReference>
<evidence type="ECO:0000313" key="2">
    <source>
        <dbReference type="Proteomes" id="UP000094849"/>
    </source>
</evidence>
<comment type="caution">
    <text evidence="1">The sequence shown here is derived from an EMBL/GenBank/DDBJ whole genome shotgun (WGS) entry which is preliminary data.</text>
</comment>
<reference evidence="1 2" key="1">
    <citation type="submission" date="2016-03" db="EMBL/GenBank/DDBJ databases">
        <title>Chemosynthetic sulphur-oxidizing symbionts of marine invertebrate animals are capable of nitrogen fixation.</title>
        <authorList>
            <person name="Petersen J.M."/>
            <person name="Kemper A."/>
            <person name="Gruber-Vodicka H."/>
            <person name="Cardini U."/>
            <person name="Geest Mvander."/>
            <person name="Kleiner M."/>
            <person name="Bulgheresi S."/>
            <person name="Fussmann M."/>
            <person name="Herbold C."/>
            <person name="Seah B.K.B."/>
            <person name="Antony C.Paul."/>
            <person name="Liu D."/>
            <person name="Belitz A."/>
            <person name="Weber M."/>
        </authorList>
    </citation>
    <scope>NUCLEOTIDE SEQUENCE [LARGE SCALE GENOMIC DNA]</scope>
    <source>
        <strain evidence="1">G_D</strain>
    </source>
</reference>
<evidence type="ECO:0008006" key="3">
    <source>
        <dbReference type="Google" id="ProtNLM"/>
    </source>
</evidence>
<sequence length="112" mass="12667">MRLSGEYQDSVIMVEILLDSTEMIRDLKGNLVDPGKIGETYDVWVTPTLLFLDHTGREVHQRMLGVNTIEMYSHYLDASLEAALEAVKKGDKSYTPTRKDIIGDAPGYDQLY</sequence>
<gene>
    <name evidence="1" type="ORF">A3196_00755</name>
</gene>
<evidence type="ECO:0000313" key="1">
    <source>
        <dbReference type="EMBL" id="ODB95410.1"/>
    </source>
</evidence>
<dbReference type="EMBL" id="LVJZ01000003">
    <property type="protein sequence ID" value="ODB95410.1"/>
    <property type="molecule type" value="Genomic_DNA"/>
</dbReference>
<dbReference type="AlphaFoldDB" id="A0A1E2UKY5"/>
<name>A0A1E2UKY5_9GAMM</name>